<feature type="region of interest" description="Disordered" evidence="1">
    <location>
        <begin position="206"/>
        <end position="225"/>
    </location>
</feature>
<dbReference type="GeneID" id="54423513"/>
<keyword evidence="3" id="KW-1185">Reference proteome</keyword>
<feature type="region of interest" description="Disordered" evidence="1">
    <location>
        <begin position="542"/>
        <end position="571"/>
    </location>
</feature>
<accession>A0A6G1FW76</accession>
<feature type="region of interest" description="Disordered" evidence="1">
    <location>
        <begin position="1"/>
        <end position="85"/>
    </location>
</feature>
<feature type="region of interest" description="Disordered" evidence="1">
    <location>
        <begin position="386"/>
        <end position="435"/>
    </location>
</feature>
<feature type="compositionally biased region" description="Low complexity" evidence="1">
    <location>
        <begin position="1"/>
        <end position="14"/>
    </location>
</feature>
<feature type="region of interest" description="Disordered" evidence="1">
    <location>
        <begin position="130"/>
        <end position="168"/>
    </location>
</feature>
<dbReference type="Proteomes" id="UP000504638">
    <property type="component" value="Unplaced"/>
</dbReference>
<feature type="compositionally biased region" description="Polar residues" evidence="1">
    <location>
        <begin position="43"/>
        <end position="69"/>
    </location>
</feature>
<evidence type="ECO:0000313" key="4">
    <source>
        <dbReference type="RefSeq" id="XP_033531577.1"/>
    </source>
</evidence>
<dbReference type="RefSeq" id="XP_033531577.1">
    <property type="nucleotide sequence ID" value="XM_033682943.1"/>
</dbReference>
<dbReference type="EMBL" id="ML975169">
    <property type="protein sequence ID" value="KAF1809946.1"/>
    <property type="molecule type" value="Genomic_DNA"/>
</dbReference>
<feature type="compositionally biased region" description="Low complexity" evidence="1">
    <location>
        <begin position="388"/>
        <end position="398"/>
    </location>
</feature>
<feature type="compositionally biased region" description="Polar residues" evidence="1">
    <location>
        <begin position="408"/>
        <end position="430"/>
    </location>
</feature>
<evidence type="ECO:0000256" key="1">
    <source>
        <dbReference type="SAM" id="MobiDB-lite"/>
    </source>
</evidence>
<protein>
    <submittedName>
        <fullName evidence="2 4">Uncharacterized protein</fullName>
    </submittedName>
</protein>
<reference evidence="4" key="3">
    <citation type="submission" date="2025-04" db="UniProtKB">
        <authorList>
            <consortium name="RefSeq"/>
        </authorList>
    </citation>
    <scope>IDENTIFICATION</scope>
    <source>
        <strain evidence="4">CBS 781.70</strain>
    </source>
</reference>
<reference evidence="2 4" key="1">
    <citation type="submission" date="2020-01" db="EMBL/GenBank/DDBJ databases">
        <authorList>
            <consortium name="DOE Joint Genome Institute"/>
            <person name="Haridas S."/>
            <person name="Albert R."/>
            <person name="Binder M."/>
            <person name="Bloem J."/>
            <person name="Labutti K."/>
            <person name="Salamov A."/>
            <person name="Andreopoulos B."/>
            <person name="Baker S.E."/>
            <person name="Barry K."/>
            <person name="Bills G."/>
            <person name="Bluhm B.H."/>
            <person name="Cannon C."/>
            <person name="Castanera R."/>
            <person name="Culley D.E."/>
            <person name="Daum C."/>
            <person name="Ezra D."/>
            <person name="Gonzalez J.B."/>
            <person name="Henrissat B."/>
            <person name="Kuo A."/>
            <person name="Liang C."/>
            <person name="Lipzen A."/>
            <person name="Lutzoni F."/>
            <person name="Magnuson J."/>
            <person name="Mondo S."/>
            <person name="Nolan M."/>
            <person name="Ohm R."/>
            <person name="Pangilinan J."/>
            <person name="Park H.-J."/>
            <person name="Ramirez L."/>
            <person name="Alfaro M."/>
            <person name="Sun H."/>
            <person name="Tritt A."/>
            <person name="Yoshinaga Y."/>
            <person name="Zwiers L.-H."/>
            <person name="Turgeon B.G."/>
            <person name="Goodwin S.B."/>
            <person name="Spatafora J.W."/>
            <person name="Crous P.W."/>
            <person name="Grigoriev I.V."/>
        </authorList>
    </citation>
    <scope>NUCLEOTIDE SEQUENCE</scope>
    <source>
        <strain evidence="2 4">CBS 781.70</strain>
    </source>
</reference>
<reference evidence="4" key="2">
    <citation type="submission" date="2020-04" db="EMBL/GenBank/DDBJ databases">
        <authorList>
            <consortium name="NCBI Genome Project"/>
        </authorList>
    </citation>
    <scope>NUCLEOTIDE SEQUENCE</scope>
    <source>
        <strain evidence="4">CBS 781.70</strain>
    </source>
</reference>
<evidence type="ECO:0000313" key="3">
    <source>
        <dbReference type="Proteomes" id="UP000504638"/>
    </source>
</evidence>
<feature type="compositionally biased region" description="Gly residues" evidence="1">
    <location>
        <begin position="153"/>
        <end position="166"/>
    </location>
</feature>
<evidence type="ECO:0000313" key="2">
    <source>
        <dbReference type="EMBL" id="KAF1809946.1"/>
    </source>
</evidence>
<proteinExistence type="predicted"/>
<organism evidence="2">
    <name type="scientific">Eremomyces bilateralis CBS 781.70</name>
    <dbReference type="NCBI Taxonomy" id="1392243"/>
    <lineage>
        <taxon>Eukaryota</taxon>
        <taxon>Fungi</taxon>
        <taxon>Dikarya</taxon>
        <taxon>Ascomycota</taxon>
        <taxon>Pezizomycotina</taxon>
        <taxon>Dothideomycetes</taxon>
        <taxon>Dothideomycetes incertae sedis</taxon>
        <taxon>Eremomycetales</taxon>
        <taxon>Eremomycetaceae</taxon>
        <taxon>Eremomyces</taxon>
    </lineage>
</organism>
<name>A0A6G1FW76_9PEZI</name>
<sequence>MPGVPARSGGRAPRGCGGCGPDPSRANGVRLPPANGLGGTPLTPFSGTSQNPRPSNPAGGSSSIRNNTGRPVISATLRPAPPPVNPAWTSSAPFLTSATAINTGAIQSNTSETYTFRRVASSASGFAVAPSRHPASALGNRLPIDTSGNMNPPGGGSNASDGGGPNPGIDCFWGENFTPWYGDNNQRAGQGMPKVGVDIVAESVTNPGSVRGSQGPVAAGPGVVGDGVGTRSIRGSEVSIHPENPDPTPITCYAPSTLSRVVLNTSRDRLANIQAHWNIGRLQYVAPSSRNFYTVTDVHAQLVKAVALCNDLREENARLGGEWSRATNHIRRRAEGFMQAVAGWLEVIDRREKKEEARKQVLKEAAKEKKIRLMNRVATHERCVTNSQGQQAGPFAAGGVSGPVGDVQNDSGPSRTQDANSHATAAGTNNLEEDGLKESARDLRFQMDTLRPYWEALNTENNQLRLEASQAKFPLPAPKTPKAPTAPVVERQPLDLLTDAPEDAQINPDTSIASSPKKLTRYTLRMIEREGRVDMIARELQSQAGRSLPEDADEAPSPTRNRAAPADECEPRSIDMIAREIHNQGRLREVPGGVRSPARNRAFEADEAAALLIDISVESEAGGGYWG</sequence>
<dbReference type="AlphaFoldDB" id="A0A6G1FW76"/>
<gene>
    <name evidence="2 4" type="ORF">P152DRAFT_516363</name>
</gene>